<evidence type="ECO:0000256" key="5">
    <source>
        <dbReference type="ARBA" id="ARBA00038437"/>
    </source>
</evidence>
<dbReference type="InterPro" id="IPR027417">
    <property type="entry name" value="P-loop_NTPase"/>
</dbReference>
<keyword evidence="3 6" id="KW-0347">Helicase</keyword>
<keyword evidence="11" id="KW-1185">Reference proteome</keyword>
<dbReference type="InterPro" id="IPR012677">
    <property type="entry name" value="Nucleotide-bd_a/b_plait_sf"/>
</dbReference>
<dbReference type="GO" id="GO:0003724">
    <property type="term" value="F:RNA helicase activity"/>
    <property type="evidence" value="ECO:0007669"/>
    <property type="project" value="TreeGrafter"/>
</dbReference>
<sequence length="772" mass="82839">MLQCLSDALTQRGYDSLTAVQEAVTRADLQDADLLVSAQTGSGKTVGFGLAIAPTLFDADGTLGVAQAPLALVVAPTRELALQVKRELGWLYAKADARVTTCIGGMDMRDERRALERGAHIVVGTPGRLRDHIQRGSLDMGSLRAIVLDEADEMLDLGFREDLEFMLAEAPQERRTLMFSATVPTAIARLAEKYQRDAVRVTTLGSESQHSDIAYQVLRVAEQDSENAIINLLRYHDAENAIVFANTRAMVNRLTARLTNRGFSVVALSGELSQNERTHALQAMRDGRARVCVATDVAARGIDLPGLELVIHAELPSSAEGLLHRSGRTGRAGRKGISAVIVTPKTARKAERLLSFAKIDADWIAAPSADEILRMDEERLLADPVWSTEPEPEQQDFAARLLALHGPEKIAVAYLALHRAQLCAPEDLADPDTRPERRERKPFGPSRWFALSVGRDDRAEPRWLLPLLCRAGNLDKDAIGAIRVQQSESVVEIAEAAVPGFLAAIGDAGQLEEGVTVRPMEGAPAPAAAPRKAGPRPDRPERAPRPKKDSRTDERPDAAPHPARTVEPKPAAIPEAAAAPETRATPKSDAPRAPVSAAAPASDRPKAPAKKAAPKSDRAKPYSSKPAPASERPRSFAKKVASSDAPKPRQRPRTEDGAPRSAAPGRPSEPRRPESKPRSGAPDKPRNKPFGKPQGNPAEKDRRGGPAGAATRKPDAKPKPPRANAADTSKRFTPPKAAGKQGTPGKPKPQGARPGASPRRKGPGGNEPPRRG</sequence>
<dbReference type="PROSITE" id="PS00039">
    <property type="entry name" value="DEAD_ATP_HELICASE"/>
    <property type="match status" value="1"/>
</dbReference>
<dbReference type="PROSITE" id="PS51194">
    <property type="entry name" value="HELICASE_CTER"/>
    <property type="match status" value="1"/>
</dbReference>
<dbReference type="SMART" id="SM00487">
    <property type="entry name" value="DEXDc"/>
    <property type="match status" value="1"/>
</dbReference>
<comment type="caution">
    <text evidence="10">The sequence shown here is derived from an EMBL/GenBank/DDBJ whole genome shotgun (WGS) entry which is preliminary data.</text>
</comment>
<dbReference type="InterPro" id="IPR044742">
    <property type="entry name" value="DEAD/DEAH_RhlB"/>
</dbReference>
<dbReference type="Proteomes" id="UP000681356">
    <property type="component" value="Unassembled WGS sequence"/>
</dbReference>
<dbReference type="GO" id="GO:0005524">
    <property type="term" value="F:ATP binding"/>
    <property type="evidence" value="ECO:0007669"/>
    <property type="project" value="UniProtKB-KW"/>
</dbReference>
<feature type="compositionally biased region" description="Basic and acidic residues" evidence="7">
    <location>
        <begin position="668"/>
        <end position="686"/>
    </location>
</feature>
<evidence type="ECO:0000256" key="7">
    <source>
        <dbReference type="SAM" id="MobiDB-lite"/>
    </source>
</evidence>
<accession>A0A8J7WCA1</accession>
<dbReference type="Gene3D" id="3.30.70.330">
    <property type="match status" value="1"/>
</dbReference>
<organism evidence="10 11">
    <name type="scientific">Thetidibacter halocola</name>
    <dbReference type="NCBI Taxonomy" id="2827239"/>
    <lineage>
        <taxon>Bacteria</taxon>
        <taxon>Pseudomonadati</taxon>
        <taxon>Pseudomonadota</taxon>
        <taxon>Alphaproteobacteria</taxon>
        <taxon>Rhodobacterales</taxon>
        <taxon>Roseobacteraceae</taxon>
        <taxon>Thetidibacter</taxon>
    </lineage>
</organism>
<dbReference type="Gene3D" id="3.40.50.300">
    <property type="entry name" value="P-loop containing nucleotide triphosphate hydrolases"/>
    <property type="match status" value="2"/>
</dbReference>
<dbReference type="InterPro" id="IPR005580">
    <property type="entry name" value="DbpA/CsdA_RNA-bd_dom"/>
</dbReference>
<dbReference type="RefSeq" id="WP_212534502.1">
    <property type="nucleotide sequence ID" value="NZ_JAGTUU010000001.1"/>
</dbReference>
<dbReference type="InterPro" id="IPR001650">
    <property type="entry name" value="Helicase_C-like"/>
</dbReference>
<dbReference type="AlphaFoldDB" id="A0A8J7WCA1"/>
<evidence type="ECO:0000256" key="4">
    <source>
        <dbReference type="ARBA" id="ARBA00022840"/>
    </source>
</evidence>
<evidence type="ECO:0000313" key="11">
    <source>
        <dbReference type="Proteomes" id="UP000681356"/>
    </source>
</evidence>
<feature type="compositionally biased region" description="Low complexity" evidence="7">
    <location>
        <begin position="568"/>
        <end position="583"/>
    </location>
</feature>
<feature type="compositionally biased region" description="Low complexity" evidence="7">
    <location>
        <begin position="591"/>
        <end position="602"/>
    </location>
</feature>
<dbReference type="SMART" id="SM00490">
    <property type="entry name" value="HELICc"/>
    <property type="match status" value="1"/>
</dbReference>
<dbReference type="Pfam" id="PF00270">
    <property type="entry name" value="DEAD"/>
    <property type="match status" value="1"/>
</dbReference>
<dbReference type="SUPFAM" id="SSF52540">
    <property type="entry name" value="P-loop containing nucleoside triphosphate hydrolases"/>
    <property type="match status" value="1"/>
</dbReference>
<dbReference type="InterPro" id="IPR014001">
    <property type="entry name" value="Helicase_ATP-bd"/>
</dbReference>
<dbReference type="CDD" id="cd12252">
    <property type="entry name" value="RRM_DbpA"/>
    <property type="match status" value="1"/>
</dbReference>
<dbReference type="CDD" id="cd18787">
    <property type="entry name" value="SF2_C_DEAD"/>
    <property type="match status" value="1"/>
</dbReference>
<name>A0A8J7WCA1_9RHOB</name>
<feature type="domain" description="Helicase ATP-binding" evidence="8">
    <location>
        <begin position="25"/>
        <end position="201"/>
    </location>
</feature>
<dbReference type="PANTHER" id="PTHR47959">
    <property type="entry name" value="ATP-DEPENDENT RNA HELICASE RHLE-RELATED"/>
    <property type="match status" value="1"/>
</dbReference>
<dbReference type="PANTHER" id="PTHR47959:SF1">
    <property type="entry name" value="ATP-DEPENDENT RNA HELICASE DBPA"/>
    <property type="match status" value="1"/>
</dbReference>
<feature type="compositionally biased region" description="Low complexity" evidence="7">
    <location>
        <begin position="523"/>
        <end position="532"/>
    </location>
</feature>
<proteinExistence type="inferred from homology"/>
<evidence type="ECO:0000256" key="1">
    <source>
        <dbReference type="ARBA" id="ARBA00022741"/>
    </source>
</evidence>
<keyword evidence="2 6" id="KW-0378">Hydrolase</keyword>
<evidence type="ECO:0000259" key="8">
    <source>
        <dbReference type="PROSITE" id="PS51192"/>
    </source>
</evidence>
<reference evidence="10" key="1">
    <citation type="submission" date="2021-04" db="EMBL/GenBank/DDBJ databases">
        <authorList>
            <person name="Yoon J."/>
        </authorList>
    </citation>
    <scope>NUCLEOTIDE SEQUENCE</scope>
    <source>
        <strain evidence="10">KMU-90</strain>
    </source>
</reference>
<dbReference type="PROSITE" id="PS51192">
    <property type="entry name" value="HELICASE_ATP_BIND_1"/>
    <property type="match status" value="1"/>
</dbReference>
<feature type="region of interest" description="Disordered" evidence="7">
    <location>
        <begin position="521"/>
        <end position="772"/>
    </location>
</feature>
<dbReference type="InterPro" id="IPR050079">
    <property type="entry name" value="DEAD_box_RNA_helicase"/>
</dbReference>
<evidence type="ECO:0000259" key="9">
    <source>
        <dbReference type="PROSITE" id="PS51194"/>
    </source>
</evidence>
<dbReference type="InterPro" id="IPR011545">
    <property type="entry name" value="DEAD/DEAH_box_helicase_dom"/>
</dbReference>
<dbReference type="Pfam" id="PF00271">
    <property type="entry name" value="Helicase_C"/>
    <property type="match status" value="1"/>
</dbReference>
<keyword evidence="1 6" id="KW-0547">Nucleotide-binding</keyword>
<dbReference type="CDD" id="cd00268">
    <property type="entry name" value="DEADc"/>
    <property type="match status" value="1"/>
</dbReference>
<feature type="domain" description="Helicase C-terminal" evidence="9">
    <location>
        <begin position="228"/>
        <end position="381"/>
    </location>
</feature>
<evidence type="ECO:0000256" key="2">
    <source>
        <dbReference type="ARBA" id="ARBA00022801"/>
    </source>
</evidence>
<dbReference type="GO" id="GO:0003676">
    <property type="term" value="F:nucleic acid binding"/>
    <property type="evidence" value="ECO:0007669"/>
    <property type="project" value="InterPro"/>
</dbReference>
<gene>
    <name evidence="10" type="ORF">KB874_00095</name>
</gene>
<keyword evidence="4 6" id="KW-0067">ATP-binding</keyword>
<dbReference type="EMBL" id="JAGTUU010000001">
    <property type="protein sequence ID" value="MBS0122518.1"/>
    <property type="molecule type" value="Genomic_DNA"/>
</dbReference>
<evidence type="ECO:0000313" key="10">
    <source>
        <dbReference type="EMBL" id="MBS0122518.1"/>
    </source>
</evidence>
<dbReference type="GO" id="GO:0005829">
    <property type="term" value="C:cytosol"/>
    <property type="evidence" value="ECO:0007669"/>
    <property type="project" value="TreeGrafter"/>
</dbReference>
<dbReference type="GO" id="GO:0016787">
    <property type="term" value="F:hydrolase activity"/>
    <property type="evidence" value="ECO:0007669"/>
    <property type="project" value="UniProtKB-KW"/>
</dbReference>
<evidence type="ECO:0000256" key="6">
    <source>
        <dbReference type="RuleBase" id="RU000492"/>
    </source>
</evidence>
<dbReference type="Pfam" id="PF03880">
    <property type="entry name" value="DbpA"/>
    <property type="match status" value="1"/>
</dbReference>
<feature type="compositionally biased region" description="Basic and acidic residues" evidence="7">
    <location>
        <begin position="535"/>
        <end position="558"/>
    </location>
</feature>
<dbReference type="InterPro" id="IPR000629">
    <property type="entry name" value="RNA-helicase_DEAD-box_CS"/>
</dbReference>
<evidence type="ECO:0000256" key="3">
    <source>
        <dbReference type="ARBA" id="ARBA00022806"/>
    </source>
</evidence>
<comment type="similarity">
    <text evidence="5 6">Belongs to the DEAD box helicase family.</text>
</comment>
<protein>
    <submittedName>
        <fullName evidence="10">DEAD/DEAH box helicase</fullName>
    </submittedName>
</protein>